<keyword evidence="3" id="KW-1185">Reference proteome</keyword>
<dbReference type="EMBL" id="BAABJX010000024">
    <property type="protein sequence ID" value="GAA4831916.1"/>
    <property type="molecule type" value="Genomic_DNA"/>
</dbReference>
<proteinExistence type="predicted"/>
<evidence type="ECO:0008006" key="4">
    <source>
        <dbReference type="Google" id="ProtNLM"/>
    </source>
</evidence>
<dbReference type="Pfam" id="PF13431">
    <property type="entry name" value="TPR_17"/>
    <property type="match status" value="1"/>
</dbReference>
<keyword evidence="1" id="KW-0175">Coiled coil</keyword>
<comment type="caution">
    <text evidence="2">The sequence shown here is derived from an EMBL/GenBank/DDBJ whole genome shotgun (WGS) entry which is preliminary data.</text>
</comment>
<dbReference type="InterPro" id="IPR011990">
    <property type="entry name" value="TPR-like_helical_dom_sf"/>
</dbReference>
<evidence type="ECO:0000256" key="1">
    <source>
        <dbReference type="SAM" id="Coils"/>
    </source>
</evidence>
<name>A0ABP9DAL1_9BACT</name>
<sequence length="498" mass="56938">MSQAQTRKGSAKKALSYLEAQDYAMAEEEIDAAVAYELEKLKKKGKPEVVKTKTLRAQAQVYAGLAGREDISEEEVEKYIGKTIAVYDQIKAQEEEGSKTYEEIFNSEAPSNLMKMQRSEYDQFYDIFWNRGVPAWEGQDYEMAYDNFEKAYRIKGDTLTGKLAFYSAAFVHDEKESEETEKNLVAIIEELKKTPYDTSDVQLYLQHVRVVAKKAEPFEEVISDNAYELNPSKRQIKPLEEKYKTAKDRADANKRYKSSSAQARYRKYNKQATQYKKELDELTAKVAKMESDNAEARAEANKIYEECLVIVKEGAEKYPDNEVLSSQLITYYAKLDRLDDAVASIEAQLEKNPNDERLNFNLAVLYDQMSDKAEDEAAKKEYYDKAVAQYNRLLEVSPEHVDGMFNLGALYYNSARKINSKKEDLPRTATGSFKDAKKAKAYEAQINDLATKAEEVAKKVVELDADNSRNWNLLAQIYSLQKKYDDAEAAMKKADALN</sequence>
<dbReference type="SUPFAM" id="SSF48452">
    <property type="entry name" value="TPR-like"/>
    <property type="match status" value="1"/>
</dbReference>
<evidence type="ECO:0000313" key="3">
    <source>
        <dbReference type="Proteomes" id="UP001500298"/>
    </source>
</evidence>
<accession>A0ABP9DAL1</accession>
<evidence type="ECO:0000313" key="2">
    <source>
        <dbReference type="EMBL" id="GAA4831916.1"/>
    </source>
</evidence>
<organism evidence="2 3">
    <name type="scientific">Algivirga pacifica</name>
    <dbReference type="NCBI Taxonomy" id="1162670"/>
    <lineage>
        <taxon>Bacteria</taxon>
        <taxon>Pseudomonadati</taxon>
        <taxon>Bacteroidota</taxon>
        <taxon>Cytophagia</taxon>
        <taxon>Cytophagales</taxon>
        <taxon>Flammeovirgaceae</taxon>
        <taxon>Algivirga</taxon>
    </lineage>
</organism>
<reference evidence="3" key="1">
    <citation type="journal article" date="2019" name="Int. J. Syst. Evol. Microbiol.">
        <title>The Global Catalogue of Microorganisms (GCM) 10K type strain sequencing project: providing services to taxonomists for standard genome sequencing and annotation.</title>
        <authorList>
            <consortium name="The Broad Institute Genomics Platform"/>
            <consortium name="The Broad Institute Genome Sequencing Center for Infectious Disease"/>
            <person name="Wu L."/>
            <person name="Ma J."/>
        </authorList>
    </citation>
    <scope>NUCLEOTIDE SEQUENCE [LARGE SCALE GENOMIC DNA]</scope>
    <source>
        <strain evidence="3">JCM 18326</strain>
    </source>
</reference>
<gene>
    <name evidence="2" type="ORF">GCM10023331_16480</name>
</gene>
<feature type="coiled-coil region" evidence="1">
    <location>
        <begin position="439"/>
        <end position="466"/>
    </location>
</feature>
<feature type="coiled-coil region" evidence="1">
    <location>
        <begin position="258"/>
        <end position="306"/>
    </location>
</feature>
<dbReference type="Gene3D" id="1.25.40.10">
    <property type="entry name" value="Tetratricopeptide repeat domain"/>
    <property type="match status" value="3"/>
</dbReference>
<dbReference type="Proteomes" id="UP001500298">
    <property type="component" value="Unassembled WGS sequence"/>
</dbReference>
<protein>
    <recommendedName>
        <fullName evidence="4">Tetratricopeptide repeat-containing protein</fullName>
    </recommendedName>
</protein>